<dbReference type="Gene3D" id="3.40.630.30">
    <property type="match status" value="1"/>
</dbReference>
<sequence>MEIKTATLEEIPQIEILYQELFLKMSILQPKYLQPAKQDLSFITNSIIENESDILIAKKEGQVLGFLLIKETITPPYTCLIEHKYAFVIDVIVGNQYQSQGIGTALLVDAKKWAENRNLDYLELNVLPENIGAVALYEKQGFKDMNHTMRFEF</sequence>
<organism evidence="2 3">
    <name type="scientific">Planococcus shixiaomingii</name>
    <dbReference type="NCBI Taxonomy" id="3058393"/>
    <lineage>
        <taxon>Bacteria</taxon>
        <taxon>Bacillati</taxon>
        <taxon>Bacillota</taxon>
        <taxon>Bacilli</taxon>
        <taxon>Bacillales</taxon>
        <taxon>Caryophanaceae</taxon>
        <taxon>Planococcus</taxon>
    </lineage>
</organism>
<dbReference type="RefSeq" id="WP_301722957.1">
    <property type="nucleotide sequence ID" value="NZ_JAUJWV010000001.1"/>
</dbReference>
<proteinExistence type="predicted"/>
<accession>A0ABT8MZZ2</accession>
<dbReference type="EMBL" id="JAUJWV010000001">
    <property type="protein sequence ID" value="MDN7241194.1"/>
    <property type="molecule type" value="Genomic_DNA"/>
</dbReference>
<comment type="caution">
    <text evidence="2">The sequence shown here is derived from an EMBL/GenBank/DDBJ whole genome shotgun (WGS) entry which is preliminary data.</text>
</comment>
<dbReference type="InterPro" id="IPR050276">
    <property type="entry name" value="MshD_Acetyltransferase"/>
</dbReference>
<feature type="domain" description="N-acetyltransferase" evidence="1">
    <location>
        <begin position="1"/>
        <end position="153"/>
    </location>
</feature>
<gene>
    <name evidence="2" type="ORF">QWY14_05295</name>
</gene>
<dbReference type="CDD" id="cd04301">
    <property type="entry name" value="NAT_SF"/>
    <property type="match status" value="1"/>
</dbReference>
<evidence type="ECO:0000259" key="1">
    <source>
        <dbReference type="PROSITE" id="PS51186"/>
    </source>
</evidence>
<evidence type="ECO:0000313" key="3">
    <source>
        <dbReference type="Proteomes" id="UP001172055"/>
    </source>
</evidence>
<protein>
    <submittedName>
        <fullName evidence="2">GNAT family N-acetyltransferase</fullName>
    </submittedName>
</protein>
<evidence type="ECO:0000313" key="2">
    <source>
        <dbReference type="EMBL" id="MDN7241194.1"/>
    </source>
</evidence>
<keyword evidence="3" id="KW-1185">Reference proteome</keyword>
<dbReference type="Proteomes" id="UP001172055">
    <property type="component" value="Unassembled WGS sequence"/>
</dbReference>
<dbReference type="InterPro" id="IPR016181">
    <property type="entry name" value="Acyl_CoA_acyltransferase"/>
</dbReference>
<dbReference type="PROSITE" id="PS51186">
    <property type="entry name" value="GNAT"/>
    <property type="match status" value="1"/>
</dbReference>
<dbReference type="SUPFAM" id="SSF55729">
    <property type="entry name" value="Acyl-CoA N-acyltransferases (Nat)"/>
    <property type="match status" value="1"/>
</dbReference>
<dbReference type="PANTHER" id="PTHR43617">
    <property type="entry name" value="L-AMINO ACID N-ACETYLTRANSFERASE"/>
    <property type="match status" value="1"/>
</dbReference>
<name>A0ABT8MZZ2_9BACL</name>
<dbReference type="Pfam" id="PF00583">
    <property type="entry name" value="Acetyltransf_1"/>
    <property type="match status" value="1"/>
</dbReference>
<reference evidence="2 3" key="1">
    <citation type="submission" date="2023-06" db="EMBL/GenBank/DDBJ databases">
        <title>Novel species in genus Planococcus.</title>
        <authorList>
            <person name="Ning S."/>
        </authorList>
    </citation>
    <scope>NUCLEOTIDE SEQUENCE [LARGE SCALE GENOMIC DNA]</scope>
    <source>
        <strain evidence="2 3">N028</strain>
    </source>
</reference>
<dbReference type="InterPro" id="IPR000182">
    <property type="entry name" value="GNAT_dom"/>
</dbReference>